<evidence type="ECO:0000256" key="5">
    <source>
        <dbReference type="ARBA" id="ARBA00022989"/>
    </source>
</evidence>
<sequence length="407" mass="45551">MGYFKDYIKGLSWIGGLRFFTRIIAYLKTIILARILVPEQFGIFGIASLILAFLETLTETGINVFFIQGEGKIKKYVNSAWIVSLVRGLAISLLILLSSSYIANFFNSPESLNIIRLIALVPLIRGFINPAIVILKKDLLFKKEFIFRTSVFLIEGIVVIFLALTLKSAYSLVYGMIVGAFLEVILSFIFIKPLPKFSIEKEEVKKIIGRGKWVTLAQFSNLAFKEGDDVFVGRLLGTYALGIYQMAYKLATLPLTEVGEVVSEVTFPVYSKISGDIKRLKKAYFKVVASVIVLILPIGVILFFYPTQIVLVLLGEKWIGVANILKTLSLFGVLRAVDYTSLSLFLSIKKQEYVAVKNTVSFLIMIVLIIPLIFKYGLVGAAYSAFAGLLFSLPFTVYFLFKVFKSK</sequence>
<feature type="transmembrane region" description="Helical" evidence="7">
    <location>
        <begin position="355"/>
        <end position="374"/>
    </location>
</feature>
<dbReference type="Proteomes" id="UP000034325">
    <property type="component" value="Unassembled WGS sequence"/>
</dbReference>
<dbReference type="InterPro" id="IPR050833">
    <property type="entry name" value="Poly_Biosynth_Transport"/>
</dbReference>
<feature type="transmembrane region" description="Helical" evidence="7">
    <location>
        <begin position="145"/>
        <end position="166"/>
    </location>
</feature>
<evidence type="ECO:0000256" key="2">
    <source>
        <dbReference type="ARBA" id="ARBA00007430"/>
    </source>
</evidence>
<dbReference type="EMBL" id="LBWA01000008">
    <property type="protein sequence ID" value="KKQ97775.1"/>
    <property type="molecule type" value="Genomic_DNA"/>
</dbReference>
<reference evidence="8 9" key="1">
    <citation type="journal article" date="2015" name="Nature">
        <title>rRNA introns, odd ribosomes, and small enigmatic genomes across a large radiation of phyla.</title>
        <authorList>
            <person name="Brown C.T."/>
            <person name="Hug L.A."/>
            <person name="Thomas B.C."/>
            <person name="Sharon I."/>
            <person name="Castelle C.J."/>
            <person name="Singh A."/>
            <person name="Wilkins M.J."/>
            <person name="Williams K.H."/>
            <person name="Banfield J.F."/>
        </authorList>
    </citation>
    <scope>NUCLEOTIDE SEQUENCE [LARGE SCALE GENOMIC DNA]</scope>
</reference>
<dbReference type="PANTHER" id="PTHR30250:SF10">
    <property type="entry name" value="LIPOPOLYSACCHARIDE BIOSYNTHESIS PROTEIN WZXC"/>
    <property type="match status" value="1"/>
</dbReference>
<dbReference type="CDD" id="cd13127">
    <property type="entry name" value="MATE_tuaB_like"/>
    <property type="match status" value="1"/>
</dbReference>
<dbReference type="PANTHER" id="PTHR30250">
    <property type="entry name" value="PST FAMILY PREDICTED COLANIC ACID TRANSPORTER"/>
    <property type="match status" value="1"/>
</dbReference>
<comment type="caution">
    <text evidence="8">The sequence shown here is derived from an EMBL/GenBank/DDBJ whole genome shotgun (WGS) entry which is preliminary data.</text>
</comment>
<comment type="similarity">
    <text evidence="2">Belongs to the polysaccharide synthase family.</text>
</comment>
<evidence type="ECO:0000256" key="7">
    <source>
        <dbReference type="SAM" id="Phobius"/>
    </source>
</evidence>
<feature type="transmembrane region" description="Helical" evidence="7">
    <location>
        <begin position="380"/>
        <end position="401"/>
    </location>
</feature>
<evidence type="ECO:0000313" key="9">
    <source>
        <dbReference type="Proteomes" id="UP000034325"/>
    </source>
</evidence>
<feature type="transmembrane region" description="Helical" evidence="7">
    <location>
        <begin position="283"/>
        <end position="305"/>
    </location>
</feature>
<feature type="transmembrane region" description="Helical" evidence="7">
    <location>
        <begin position="114"/>
        <end position="133"/>
    </location>
</feature>
<dbReference type="Pfam" id="PF13440">
    <property type="entry name" value="Polysacc_synt_3"/>
    <property type="match status" value="1"/>
</dbReference>
<evidence type="ECO:0000313" key="8">
    <source>
        <dbReference type="EMBL" id="KKQ97775.1"/>
    </source>
</evidence>
<keyword evidence="3" id="KW-1003">Cell membrane</keyword>
<keyword evidence="5 7" id="KW-1133">Transmembrane helix</keyword>
<keyword evidence="6 7" id="KW-0472">Membrane</keyword>
<evidence type="ECO:0000256" key="4">
    <source>
        <dbReference type="ARBA" id="ARBA00022692"/>
    </source>
</evidence>
<feature type="transmembrane region" description="Helical" evidence="7">
    <location>
        <begin position="20"/>
        <end position="37"/>
    </location>
</feature>
<proteinExistence type="inferred from homology"/>
<feature type="transmembrane region" description="Helical" evidence="7">
    <location>
        <begin position="79"/>
        <end position="102"/>
    </location>
</feature>
<evidence type="ECO:0000256" key="3">
    <source>
        <dbReference type="ARBA" id="ARBA00022475"/>
    </source>
</evidence>
<keyword evidence="4 7" id="KW-0812">Transmembrane</keyword>
<gene>
    <name evidence="8" type="ORF">UT23_C0008G0048</name>
</gene>
<comment type="subcellular location">
    <subcellularLocation>
        <location evidence="1">Cell membrane</location>
        <topology evidence="1">Multi-pass membrane protein</topology>
    </subcellularLocation>
</comment>
<accession>A0A0G0MBN3</accession>
<evidence type="ECO:0000256" key="1">
    <source>
        <dbReference type="ARBA" id="ARBA00004651"/>
    </source>
</evidence>
<feature type="transmembrane region" description="Helical" evidence="7">
    <location>
        <begin position="172"/>
        <end position="191"/>
    </location>
</feature>
<feature type="transmembrane region" description="Helical" evidence="7">
    <location>
        <begin position="43"/>
        <end position="67"/>
    </location>
</feature>
<name>A0A0G0MBN3_9BACT</name>
<organism evidence="8 9">
    <name type="scientific">Candidatus Woesebacteria bacterium GW2011_GWA1_39_12</name>
    <dbReference type="NCBI Taxonomy" id="1618549"/>
    <lineage>
        <taxon>Bacteria</taxon>
        <taxon>Candidatus Woeseibacteriota</taxon>
    </lineage>
</organism>
<protein>
    <submittedName>
        <fullName evidence="8">Membrane protein involved in the export of O-antigen and teichoic acid</fullName>
    </submittedName>
</protein>
<dbReference type="AlphaFoldDB" id="A0A0G0MBN3"/>
<dbReference type="GO" id="GO:0005886">
    <property type="term" value="C:plasma membrane"/>
    <property type="evidence" value="ECO:0007669"/>
    <property type="project" value="UniProtKB-SubCell"/>
</dbReference>
<evidence type="ECO:0000256" key="6">
    <source>
        <dbReference type="ARBA" id="ARBA00023136"/>
    </source>
</evidence>